<evidence type="ECO:0000313" key="3">
    <source>
        <dbReference type="Proteomes" id="UP001153069"/>
    </source>
</evidence>
<reference evidence="2" key="1">
    <citation type="submission" date="2020-06" db="EMBL/GenBank/DDBJ databases">
        <authorList>
            <consortium name="Plant Systems Biology data submission"/>
        </authorList>
    </citation>
    <scope>NUCLEOTIDE SEQUENCE</scope>
    <source>
        <strain evidence="2">D6</strain>
    </source>
</reference>
<evidence type="ECO:0000256" key="1">
    <source>
        <dbReference type="SAM" id="MobiDB-lite"/>
    </source>
</evidence>
<dbReference type="OrthoDB" id="43508at2759"/>
<name>A0A9N8EQ58_9STRA</name>
<gene>
    <name evidence="2" type="ORF">SEMRO_1534_G280470.1</name>
</gene>
<organism evidence="2 3">
    <name type="scientific">Seminavis robusta</name>
    <dbReference type="NCBI Taxonomy" id="568900"/>
    <lineage>
        <taxon>Eukaryota</taxon>
        <taxon>Sar</taxon>
        <taxon>Stramenopiles</taxon>
        <taxon>Ochrophyta</taxon>
        <taxon>Bacillariophyta</taxon>
        <taxon>Bacillariophyceae</taxon>
        <taxon>Bacillariophycidae</taxon>
        <taxon>Naviculales</taxon>
        <taxon>Naviculaceae</taxon>
        <taxon>Seminavis</taxon>
    </lineage>
</organism>
<feature type="region of interest" description="Disordered" evidence="1">
    <location>
        <begin position="139"/>
        <end position="197"/>
    </location>
</feature>
<feature type="compositionally biased region" description="Basic and acidic residues" evidence="1">
    <location>
        <begin position="148"/>
        <end position="188"/>
    </location>
</feature>
<accession>A0A9N8EQ58</accession>
<keyword evidence="3" id="KW-1185">Reference proteome</keyword>
<evidence type="ECO:0000313" key="2">
    <source>
        <dbReference type="EMBL" id="CAB9524415.1"/>
    </source>
</evidence>
<proteinExistence type="predicted"/>
<sequence>MAAVAKGKFEKEKETILKSLPEEVTSMFGIMGFCKAEEDDDEDEENAGKATDPDYVPCLVLSPYSVPPRPVRDVYWWDFYSTRKRKKQLKKLEYLVYHYGIDDPLDCYSFVTQEDFVTYDDGLKAGYDKLPSAIQAKVDAGEELTEEEERRVRGLKEMNEDAEKPAEDRRRGNWEFKERHEQMEEKKGGPPRKRQKK</sequence>
<dbReference type="Proteomes" id="UP001153069">
    <property type="component" value="Unassembled WGS sequence"/>
</dbReference>
<protein>
    <submittedName>
        <fullName evidence="2">Uncharacterized protein</fullName>
    </submittedName>
</protein>
<dbReference type="AlphaFoldDB" id="A0A9N8EQ58"/>
<dbReference type="EMBL" id="CAICTM010001532">
    <property type="protein sequence ID" value="CAB9524415.1"/>
    <property type="molecule type" value="Genomic_DNA"/>
</dbReference>
<comment type="caution">
    <text evidence="2">The sequence shown here is derived from an EMBL/GenBank/DDBJ whole genome shotgun (WGS) entry which is preliminary data.</text>
</comment>